<feature type="compositionally biased region" description="Low complexity" evidence="1">
    <location>
        <begin position="32"/>
        <end position="44"/>
    </location>
</feature>
<comment type="caution">
    <text evidence="3">The sequence shown here is derived from an EMBL/GenBank/DDBJ whole genome shotgun (WGS) entry which is preliminary data.</text>
</comment>
<accession>A0AAF1JVD7</accession>
<gene>
    <name evidence="3" type="ORF">GXW79_05505</name>
</gene>
<reference evidence="3" key="1">
    <citation type="submission" date="2020-01" db="EMBL/GenBank/DDBJ databases">
        <authorList>
            <person name="Rat A."/>
        </authorList>
    </citation>
    <scope>NUCLEOTIDE SEQUENCE</scope>
    <source>
        <strain evidence="3">LMG 28251</strain>
    </source>
</reference>
<feature type="region of interest" description="Disordered" evidence="1">
    <location>
        <begin position="245"/>
        <end position="271"/>
    </location>
</feature>
<dbReference type="RefSeq" id="WP_211873347.1">
    <property type="nucleotide sequence ID" value="NZ_JAAEDH010000004.1"/>
</dbReference>
<proteinExistence type="predicted"/>
<feature type="compositionally biased region" description="Low complexity" evidence="1">
    <location>
        <begin position="245"/>
        <end position="261"/>
    </location>
</feature>
<feature type="signal peptide" evidence="2">
    <location>
        <begin position="1"/>
        <end position="23"/>
    </location>
</feature>
<keyword evidence="2" id="KW-0732">Signal</keyword>
<dbReference type="Gene3D" id="2.40.160.90">
    <property type="match status" value="1"/>
</dbReference>
<evidence type="ECO:0000256" key="1">
    <source>
        <dbReference type="SAM" id="MobiDB-lite"/>
    </source>
</evidence>
<protein>
    <recommendedName>
        <fullName evidence="5">FecR protein domain-containing protein</fullName>
    </recommendedName>
</protein>
<dbReference type="EMBL" id="JAAEDH010000004">
    <property type="protein sequence ID" value="MBR0654532.1"/>
    <property type="molecule type" value="Genomic_DNA"/>
</dbReference>
<feature type="region of interest" description="Disordered" evidence="1">
    <location>
        <begin position="32"/>
        <end position="65"/>
    </location>
</feature>
<feature type="compositionally biased region" description="Low complexity" evidence="1">
    <location>
        <begin position="56"/>
        <end position="65"/>
    </location>
</feature>
<evidence type="ECO:0008006" key="5">
    <source>
        <dbReference type="Google" id="ProtNLM"/>
    </source>
</evidence>
<keyword evidence="4" id="KW-1185">Reference proteome</keyword>
<evidence type="ECO:0000313" key="4">
    <source>
        <dbReference type="Proteomes" id="UP001196068"/>
    </source>
</evidence>
<organism evidence="3 4">
    <name type="scientific">Plastoroseomonas arctica</name>
    <dbReference type="NCBI Taxonomy" id="1509237"/>
    <lineage>
        <taxon>Bacteria</taxon>
        <taxon>Pseudomonadati</taxon>
        <taxon>Pseudomonadota</taxon>
        <taxon>Alphaproteobacteria</taxon>
        <taxon>Acetobacterales</taxon>
        <taxon>Acetobacteraceae</taxon>
        <taxon>Plastoroseomonas</taxon>
    </lineage>
</organism>
<name>A0AAF1JVD7_9PROT</name>
<evidence type="ECO:0000313" key="3">
    <source>
        <dbReference type="EMBL" id="MBR0654532.1"/>
    </source>
</evidence>
<sequence>MAVKHVCRRASRAALLASVAALAFGHDAAAQTGGAARPAPSAAPSAPPRMPEVPQAARTPTAGPAAAPGAISAFILRGRAVRGTNGADRTVPMPMAPGMRVESPPGTWTEIAFSDGSSVVLQAGADFTLQGIASEGGRLVISGAASRGSLRASTSDGVDLLIRTAAAEVRVTRASAVIEAGPNGAATMLSGRRVTIRRNGGEEEVIRRPGFAVALDGGGPERRTRGQMATSLAPFAPVQVPEGVAPRAGAEAPGEAAEAETVPPPAEQQLRRQRSETLLAVNTGRASGGGQGGFSTGTGAYLTAAGTGSAIAGGGTSLLGSTTTGFNAQPVAGSVDTQLLGGIEARQSLGTGRVRRFSAEASGAQAGRLDAGRVATAGGASVVGGAFAGPGEGRSAASDLVANLGFVTLSVFAPAPGNNAGTNVLAVPRLSVSATGSPSASYVTSGGTPLATVTLPGFRGGPGGPTAPTPRDILPNTAYYVDFGGTTTPPAFFTTYGLDGLSAAEIAARFDAALRTTSYYDTFDPGTNTVSAGFVGQSQRILAYQRSTILEAGLHALPADVSPGAITAPATFARTVDGRGTVATLPDGGGTLVYLASTPPPEARVVNFSNVNPSAVAYNRAGNTPPNPAPTRFTLIYDTVVTARSPAFAAQVAQGTLTEGERYFVIGGTPVPATATGMPGIAGPGQVTRYAISDGLYPNGGLVTGQTVEAQFRGPGDPNQPVLFNRFNAFRPEGTFIGAAPRADTHLLVASGSAATPNVAMRADLEVAPGGGSSASVSVGGVALDRSGVSLVLSGSTVGTARLGGGPVAIGGRFGSMGTDATGIQAHLFYGAESGEQVGHLAIGQQDVRRGAPGGDGGQPGTVEVLGGAASPYGFTRLATNVTARTGQSRPADVAPQGGAVSFLGFATGFVETPQGGQINLHSVSAPSYGIAIERADGSNEFAAVIDLTPRAPGQMALNPFATLPSNGASGTQRLEFGARDPNTGQPTSAWIGAGTFAAVRPGTVAADGVTTRADGAALVSADANLQQAFAAVPGFAMPASNGDMAWGLFLGDLVNDSGGTRRDHANLGFWVAGRPVDFATLSNLRGTFTYSGGMLGTAAQNGAVRVAAGGFTQSWDFGSRTGRLAASYDGRDYNARIAMLGSNAIFTGSGLDGQRDRRLVVQGGFFGTAGNGTPPPSVGGAFGIAGSGYAANGIFAGRRVP</sequence>
<reference evidence="3" key="2">
    <citation type="journal article" date="2021" name="Syst. Appl. Microbiol.">
        <title>Roseomonas hellenica sp. nov., isolated from roots of wild-growing Alkanna tinctoria.</title>
        <authorList>
            <person name="Rat A."/>
            <person name="Naranjo H.D."/>
            <person name="Lebbe L."/>
            <person name="Cnockaert M."/>
            <person name="Krigas N."/>
            <person name="Grigoriadou K."/>
            <person name="Maloupa E."/>
            <person name="Willems A."/>
        </authorList>
    </citation>
    <scope>NUCLEOTIDE SEQUENCE</scope>
    <source>
        <strain evidence="3">LMG 28251</strain>
    </source>
</reference>
<dbReference type="AlphaFoldDB" id="A0AAF1JVD7"/>
<dbReference type="Proteomes" id="UP001196068">
    <property type="component" value="Unassembled WGS sequence"/>
</dbReference>
<feature type="chain" id="PRO_5042100741" description="FecR protein domain-containing protein" evidence="2">
    <location>
        <begin position="24"/>
        <end position="1202"/>
    </location>
</feature>
<evidence type="ECO:0000256" key="2">
    <source>
        <dbReference type="SAM" id="SignalP"/>
    </source>
</evidence>